<organism evidence="2 3">
    <name type="scientific">Smittium mucronatum</name>
    <dbReference type="NCBI Taxonomy" id="133383"/>
    <lineage>
        <taxon>Eukaryota</taxon>
        <taxon>Fungi</taxon>
        <taxon>Fungi incertae sedis</taxon>
        <taxon>Zoopagomycota</taxon>
        <taxon>Kickxellomycotina</taxon>
        <taxon>Harpellomycetes</taxon>
        <taxon>Harpellales</taxon>
        <taxon>Legeriomycetaceae</taxon>
        <taxon>Smittium</taxon>
    </lineage>
</organism>
<reference evidence="2 3" key="1">
    <citation type="journal article" date="2016" name="Mol. Biol. Evol.">
        <title>Genome-Wide Survey of Gut Fungi (Harpellales) Reveals the First Horizontally Transferred Ubiquitin Gene from a Mosquito Host.</title>
        <authorList>
            <person name="Wang Y."/>
            <person name="White M.M."/>
            <person name="Kvist S."/>
            <person name="Moncalvo J.M."/>
        </authorList>
    </citation>
    <scope>NUCLEOTIDE SEQUENCE [LARGE SCALE GENOMIC DNA]</scope>
    <source>
        <strain evidence="2 3">ALG-7-W6</strain>
    </source>
</reference>
<gene>
    <name evidence="2" type="ORF">AYI68_g8220</name>
</gene>
<dbReference type="AlphaFoldDB" id="A0A1R0GLI2"/>
<name>A0A1R0GLI2_9FUNG</name>
<evidence type="ECO:0000256" key="1">
    <source>
        <dbReference type="SAM" id="MobiDB-lite"/>
    </source>
</evidence>
<evidence type="ECO:0000313" key="3">
    <source>
        <dbReference type="Proteomes" id="UP000187455"/>
    </source>
</evidence>
<accession>A0A1R0GLI2</accession>
<proteinExistence type="predicted"/>
<evidence type="ECO:0000313" key="2">
    <source>
        <dbReference type="EMBL" id="OLY77745.1"/>
    </source>
</evidence>
<keyword evidence="3" id="KW-1185">Reference proteome</keyword>
<sequence>MDDFDDFEDFQDASEVQYAEFDLPSEDTASEKPETDVEPENGGQKIIKEMNKLFMKTDFTAQDLISAVHSSAKMVGIEINSPMKPKK</sequence>
<protein>
    <submittedName>
        <fullName evidence="2">Uncharacterized protein</fullName>
    </submittedName>
</protein>
<dbReference type="Proteomes" id="UP000187455">
    <property type="component" value="Unassembled WGS sequence"/>
</dbReference>
<feature type="region of interest" description="Disordered" evidence="1">
    <location>
        <begin position="15"/>
        <end position="43"/>
    </location>
</feature>
<comment type="caution">
    <text evidence="2">The sequence shown here is derived from an EMBL/GenBank/DDBJ whole genome shotgun (WGS) entry which is preliminary data.</text>
</comment>
<dbReference type="EMBL" id="LSSL01007703">
    <property type="protein sequence ID" value="OLY77745.1"/>
    <property type="molecule type" value="Genomic_DNA"/>
</dbReference>